<comment type="caution">
    <text evidence="1">The sequence shown here is derived from an EMBL/GenBank/DDBJ whole genome shotgun (WGS) entry which is preliminary data.</text>
</comment>
<name>A0A2A4AIS7_9CORY</name>
<dbReference type="AlphaFoldDB" id="A0A2A4AIS7"/>
<protein>
    <submittedName>
        <fullName evidence="1">Methylenetetrahydrofolate--tRNA-(Uracil-5-)-methyltransferase</fullName>
    </submittedName>
</protein>
<dbReference type="Proteomes" id="UP000218690">
    <property type="component" value="Unassembled WGS sequence"/>
</dbReference>
<dbReference type="GO" id="GO:0008168">
    <property type="term" value="F:methyltransferase activity"/>
    <property type="evidence" value="ECO:0007669"/>
    <property type="project" value="UniProtKB-KW"/>
</dbReference>
<evidence type="ECO:0000313" key="2">
    <source>
        <dbReference type="Proteomes" id="UP000218690"/>
    </source>
</evidence>
<dbReference type="Gene3D" id="3.40.50.720">
    <property type="entry name" value="NAD(P)-binding Rossmann-like Domain"/>
    <property type="match status" value="1"/>
</dbReference>
<keyword evidence="1" id="KW-0489">Methyltransferase</keyword>
<reference evidence="1 2" key="1">
    <citation type="submission" date="2017-09" db="EMBL/GenBank/DDBJ databases">
        <title>Draft Genome Sequence of Corynebacterium accolens AH4003.</title>
        <authorList>
            <person name="Chen Y."/>
            <person name="Oosthuysen W.F."/>
            <person name="Kelley S."/>
            <person name="Horswill A."/>
        </authorList>
    </citation>
    <scope>NUCLEOTIDE SEQUENCE [LARGE SCALE GENOMIC DNA]</scope>
    <source>
        <strain evidence="1 2">AH4003</strain>
    </source>
</reference>
<accession>A0A2A4AIS7</accession>
<evidence type="ECO:0000313" key="1">
    <source>
        <dbReference type="EMBL" id="PCC82421.1"/>
    </source>
</evidence>
<dbReference type="SUPFAM" id="SSF51971">
    <property type="entry name" value="Nucleotide-binding domain"/>
    <property type="match status" value="1"/>
</dbReference>
<dbReference type="GO" id="GO:0032259">
    <property type="term" value="P:methylation"/>
    <property type="evidence" value="ECO:0007669"/>
    <property type="project" value="UniProtKB-KW"/>
</dbReference>
<proteinExistence type="predicted"/>
<gene>
    <name evidence="1" type="ORF">COM45_08945</name>
</gene>
<dbReference type="EMBL" id="NWBP01000025">
    <property type="protein sequence ID" value="PCC82421.1"/>
    <property type="molecule type" value="Genomic_DNA"/>
</dbReference>
<organism evidence="1 2">
    <name type="scientific">Corynebacterium accolens</name>
    <dbReference type="NCBI Taxonomy" id="38284"/>
    <lineage>
        <taxon>Bacteria</taxon>
        <taxon>Bacillati</taxon>
        <taxon>Actinomycetota</taxon>
        <taxon>Actinomycetes</taxon>
        <taxon>Mycobacteriales</taxon>
        <taxon>Corynebacteriaceae</taxon>
        <taxon>Corynebacterium</taxon>
    </lineage>
</organism>
<keyword evidence="1" id="KW-0808">Transferase</keyword>
<sequence>MQRVAIVGDGPAALSTAERLIGAGMCVDLVCAKPAPFGLLRRFAGLAGVRHEAAASPCPAGTGPRLRLFGNVRVGEGREADITARELSQLAAHCDRRLLPLELAARGVAFTSWEGLYRPTEQPEDWATVTRRAQLAPVCF</sequence>